<dbReference type="InterPro" id="IPR037883">
    <property type="entry name" value="Knr4/Smi1-like_sf"/>
</dbReference>
<dbReference type="EMBL" id="WBOF01000002">
    <property type="protein sequence ID" value="MQS15922.1"/>
    <property type="molecule type" value="Genomic_DNA"/>
</dbReference>
<dbReference type="AlphaFoldDB" id="A0A6N7KWA4"/>
<reference evidence="1 2" key="1">
    <citation type="submission" date="2019-09" db="EMBL/GenBank/DDBJ databases">
        <title>Genome Sequences of Streptomyces kaniharaensis ATCC 21070.</title>
        <authorList>
            <person name="Zhu W."/>
            <person name="De Crecy-Lagard V."/>
            <person name="Richards N.G."/>
        </authorList>
    </citation>
    <scope>NUCLEOTIDE SEQUENCE [LARGE SCALE GENOMIC DNA]</scope>
    <source>
        <strain evidence="1 2">SF-557</strain>
    </source>
</reference>
<protein>
    <recommendedName>
        <fullName evidence="3">SMI1/KNR4 family protein</fullName>
    </recommendedName>
</protein>
<dbReference type="RefSeq" id="WP_153466688.1">
    <property type="nucleotide sequence ID" value="NZ_WBOF01000002.1"/>
</dbReference>
<dbReference type="Proteomes" id="UP000450000">
    <property type="component" value="Unassembled WGS sequence"/>
</dbReference>
<name>A0A6N7KWA4_9ACTN</name>
<dbReference type="SUPFAM" id="SSF160631">
    <property type="entry name" value="SMI1/KNR4-like"/>
    <property type="match status" value="1"/>
</dbReference>
<proteinExistence type="predicted"/>
<evidence type="ECO:0000313" key="2">
    <source>
        <dbReference type="Proteomes" id="UP000450000"/>
    </source>
</evidence>
<evidence type="ECO:0000313" key="1">
    <source>
        <dbReference type="EMBL" id="MQS15922.1"/>
    </source>
</evidence>
<gene>
    <name evidence="1" type="ORF">F7Q99_27620</name>
</gene>
<sequence length="192" mass="21455">MRDDVRELAGLAGWVPQGAYRMPWSAALRAIGIGLPSDYREFIDVFGAGEIRGDLGILDPLPRPGGVNVADGISRMVRRTTEDIGLEFRAMREESFDLCPYQVYPEAGGLLMWAGNYNGDICFWLTEGADPDRWPVIVWHRGRFPDGWSRYDMGMVEFLLLVVAGETPELADLAFQESAAPIWVPEMFGPDQ</sequence>
<accession>A0A6N7KWA4</accession>
<evidence type="ECO:0008006" key="3">
    <source>
        <dbReference type="Google" id="ProtNLM"/>
    </source>
</evidence>
<comment type="caution">
    <text evidence="1">The sequence shown here is derived from an EMBL/GenBank/DDBJ whole genome shotgun (WGS) entry which is preliminary data.</text>
</comment>
<keyword evidence="2" id="KW-1185">Reference proteome</keyword>
<dbReference type="OrthoDB" id="5572373at2"/>
<organism evidence="1 2">
    <name type="scientific">Streptomyces kaniharaensis</name>
    <dbReference type="NCBI Taxonomy" id="212423"/>
    <lineage>
        <taxon>Bacteria</taxon>
        <taxon>Bacillati</taxon>
        <taxon>Actinomycetota</taxon>
        <taxon>Actinomycetes</taxon>
        <taxon>Kitasatosporales</taxon>
        <taxon>Streptomycetaceae</taxon>
        <taxon>Streptomyces</taxon>
    </lineage>
</organism>